<protein>
    <recommendedName>
        <fullName evidence="3">DUF2336 domain-containing protein</fullName>
    </recommendedName>
</protein>
<gene>
    <name evidence="1" type="ORF">GCM10007879_29820</name>
</gene>
<sequence length="408" mass="44933">MFEGVGVLGFHEYHRLSQSAHSEQRGQAARIAARAYLEHDGPADEQAALYAAVLSFLDDSSVKVRAALAYELLRSPNAPRPVMFALAQDEAIIAAAVVQFSPVLLDSDLVALARKGSTRIAEAILSRARVGLNVCRILAEEHSRSIDEMLLQRRDLALPYDLLIELADRWCDDAAMRGTLLNRDDLPIAARFLLTERIADALLGARIVKGSIQKQRLSRLMRDQLDKATTGLVNGDPTAEHYNYLDALYQSNRLTPRLLINSVVNGRLQFFVTALAVLADLPTRKAEGILRSGTRRALHALFTRCGFEPSLRNLMARLTILARDAYLETDVAARHFVVSQLISALIDDHDGDIPESLESVFGYLNEQNVSLAREAARGVMASFVEEASEDASISISHLRDEQLALPAA</sequence>
<evidence type="ECO:0000313" key="1">
    <source>
        <dbReference type="EMBL" id="GLQ18733.1"/>
    </source>
</evidence>
<dbReference type="RefSeq" id="WP_284365773.1">
    <property type="nucleotide sequence ID" value="NZ_BSNI01000002.1"/>
</dbReference>
<evidence type="ECO:0000313" key="2">
    <source>
        <dbReference type="Proteomes" id="UP001161405"/>
    </source>
</evidence>
<evidence type="ECO:0008006" key="3">
    <source>
        <dbReference type="Google" id="ProtNLM"/>
    </source>
</evidence>
<dbReference type="Proteomes" id="UP001161405">
    <property type="component" value="Unassembled WGS sequence"/>
</dbReference>
<dbReference type="EMBL" id="BSNI01000002">
    <property type="protein sequence ID" value="GLQ18733.1"/>
    <property type="molecule type" value="Genomic_DNA"/>
</dbReference>
<dbReference type="InterPro" id="IPR019285">
    <property type="entry name" value="DUF2336"/>
</dbReference>
<dbReference type="Pfam" id="PF10098">
    <property type="entry name" value="DUF2336"/>
    <property type="match status" value="1"/>
</dbReference>
<name>A0ABQ5UU76_9HYPH</name>
<proteinExistence type="predicted"/>
<keyword evidence="2" id="KW-1185">Reference proteome</keyword>
<organism evidence="1 2">
    <name type="scientific">Maritalea porphyrae</name>
    <dbReference type="NCBI Taxonomy" id="880732"/>
    <lineage>
        <taxon>Bacteria</taxon>
        <taxon>Pseudomonadati</taxon>
        <taxon>Pseudomonadota</taxon>
        <taxon>Alphaproteobacteria</taxon>
        <taxon>Hyphomicrobiales</taxon>
        <taxon>Devosiaceae</taxon>
        <taxon>Maritalea</taxon>
    </lineage>
</organism>
<reference evidence="1" key="2">
    <citation type="submission" date="2023-01" db="EMBL/GenBank/DDBJ databases">
        <title>Draft genome sequence of Maritalea porphyrae strain NBRC 107169.</title>
        <authorList>
            <person name="Sun Q."/>
            <person name="Mori K."/>
        </authorList>
    </citation>
    <scope>NUCLEOTIDE SEQUENCE</scope>
    <source>
        <strain evidence="1">NBRC 107169</strain>
    </source>
</reference>
<reference evidence="1" key="1">
    <citation type="journal article" date="2014" name="Int. J. Syst. Evol. Microbiol.">
        <title>Complete genome of a new Firmicutes species belonging to the dominant human colonic microbiota ('Ruminococcus bicirculans') reveals two chromosomes and a selective capacity to utilize plant glucans.</title>
        <authorList>
            <consortium name="NISC Comparative Sequencing Program"/>
            <person name="Wegmann U."/>
            <person name="Louis P."/>
            <person name="Goesmann A."/>
            <person name="Henrissat B."/>
            <person name="Duncan S.H."/>
            <person name="Flint H.J."/>
        </authorList>
    </citation>
    <scope>NUCLEOTIDE SEQUENCE</scope>
    <source>
        <strain evidence="1">NBRC 107169</strain>
    </source>
</reference>
<accession>A0ABQ5UU76</accession>
<comment type="caution">
    <text evidence="1">The sequence shown here is derived from an EMBL/GenBank/DDBJ whole genome shotgun (WGS) entry which is preliminary data.</text>
</comment>